<dbReference type="InterPro" id="IPR036895">
    <property type="entry name" value="Uracil-DNA_glycosylase-like_sf"/>
</dbReference>
<dbReference type="Gene3D" id="3.40.470.10">
    <property type="entry name" value="Uracil-DNA glycosylase-like domain"/>
    <property type="match status" value="1"/>
</dbReference>
<dbReference type="GO" id="GO:0006281">
    <property type="term" value="P:DNA repair"/>
    <property type="evidence" value="ECO:0007669"/>
    <property type="project" value="UniProtKB-KW"/>
</dbReference>
<keyword evidence="4" id="KW-0378">Hydrolase</keyword>
<dbReference type="Proteomes" id="UP000028534">
    <property type="component" value="Unassembled WGS sequence"/>
</dbReference>
<dbReference type="InterPro" id="IPR051536">
    <property type="entry name" value="UDG_Type-4/5"/>
</dbReference>
<keyword evidence="1" id="KW-0004">4Fe-4S</keyword>
<evidence type="ECO:0000256" key="2">
    <source>
        <dbReference type="ARBA" id="ARBA00022723"/>
    </source>
</evidence>
<dbReference type="RefSeq" id="WP_037519902.1">
    <property type="nucleotide sequence ID" value="NZ_CP047218.1"/>
</dbReference>
<dbReference type="InterPro" id="IPR005122">
    <property type="entry name" value="Uracil-DNA_glycosylase-like"/>
</dbReference>
<dbReference type="STRING" id="13690.AX777_05195"/>
<dbReference type="GO" id="GO:0097506">
    <property type="term" value="F:deaminated base DNA N-glycosylase activity"/>
    <property type="evidence" value="ECO:0007669"/>
    <property type="project" value="UniProtKB-ARBA"/>
</dbReference>
<dbReference type="PANTHER" id="PTHR33693:SF1">
    <property type="entry name" value="TYPE-4 URACIL-DNA GLYCOSYLASE"/>
    <property type="match status" value="1"/>
</dbReference>
<evidence type="ECO:0000313" key="10">
    <source>
        <dbReference type="EMBL" id="QHD67131.1"/>
    </source>
</evidence>
<dbReference type="PATRIC" id="fig|13690.10.peg.2638"/>
<dbReference type="SUPFAM" id="SSF52141">
    <property type="entry name" value="Uracil-DNA glycosylase-like"/>
    <property type="match status" value="1"/>
</dbReference>
<evidence type="ECO:0000256" key="1">
    <source>
        <dbReference type="ARBA" id="ARBA00022485"/>
    </source>
</evidence>
<gene>
    <name evidence="9" type="ORF">CP98_02572</name>
    <name evidence="10" type="ORF">GS397_08725</name>
</gene>
<dbReference type="Proteomes" id="UP000464086">
    <property type="component" value="Chromosome"/>
</dbReference>
<dbReference type="SMART" id="SM00987">
    <property type="entry name" value="UreE_C"/>
    <property type="match status" value="1"/>
</dbReference>
<feature type="domain" description="Uracil-DNA glycosylase-like" evidence="8">
    <location>
        <begin position="105"/>
        <end position="252"/>
    </location>
</feature>
<dbReference type="PANTHER" id="PTHR33693">
    <property type="entry name" value="TYPE-5 URACIL-DNA GLYCOSYLASE"/>
    <property type="match status" value="1"/>
</dbReference>
<evidence type="ECO:0000313" key="12">
    <source>
        <dbReference type="Proteomes" id="UP000464086"/>
    </source>
</evidence>
<keyword evidence="7" id="KW-0234">DNA repair</keyword>
<evidence type="ECO:0000256" key="7">
    <source>
        <dbReference type="ARBA" id="ARBA00023204"/>
    </source>
</evidence>
<evidence type="ECO:0000313" key="9">
    <source>
        <dbReference type="EMBL" id="KEZ18542.1"/>
    </source>
</evidence>
<dbReference type="GO" id="GO:0046872">
    <property type="term" value="F:metal ion binding"/>
    <property type="evidence" value="ECO:0007669"/>
    <property type="project" value="UniProtKB-KW"/>
</dbReference>
<dbReference type="EMBL" id="CP047218">
    <property type="protein sequence ID" value="QHD67131.1"/>
    <property type="molecule type" value="Genomic_DNA"/>
</dbReference>
<protein>
    <submittedName>
        <fullName evidence="9 10">Uracil-DNA glycosylase</fullName>
    </submittedName>
</protein>
<organism evidence="9 11">
    <name type="scientific">Sphingobium yanoikuyae</name>
    <name type="common">Sphingomonas yanoikuyae</name>
    <dbReference type="NCBI Taxonomy" id="13690"/>
    <lineage>
        <taxon>Bacteria</taxon>
        <taxon>Pseudomonadati</taxon>
        <taxon>Pseudomonadota</taxon>
        <taxon>Alphaproteobacteria</taxon>
        <taxon>Sphingomonadales</taxon>
        <taxon>Sphingomonadaceae</taxon>
        <taxon>Sphingobium</taxon>
    </lineage>
</organism>
<accession>A0A084EKQ0</accession>
<keyword evidence="2" id="KW-0479">Metal-binding</keyword>
<evidence type="ECO:0000259" key="8">
    <source>
        <dbReference type="SMART" id="SM00986"/>
    </source>
</evidence>
<evidence type="ECO:0000256" key="3">
    <source>
        <dbReference type="ARBA" id="ARBA00022763"/>
    </source>
</evidence>
<dbReference type="AlphaFoldDB" id="A0A084EKQ0"/>
<dbReference type="EMBL" id="JGVR01000015">
    <property type="protein sequence ID" value="KEZ18542.1"/>
    <property type="molecule type" value="Genomic_DNA"/>
</dbReference>
<evidence type="ECO:0000256" key="5">
    <source>
        <dbReference type="ARBA" id="ARBA00023004"/>
    </source>
</evidence>
<dbReference type="eggNOG" id="COG1573">
    <property type="taxonomic scope" value="Bacteria"/>
</dbReference>
<evidence type="ECO:0000256" key="6">
    <source>
        <dbReference type="ARBA" id="ARBA00023014"/>
    </source>
</evidence>
<dbReference type="Pfam" id="PF03167">
    <property type="entry name" value="UDG"/>
    <property type="match status" value="1"/>
</dbReference>
<keyword evidence="6" id="KW-0411">Iron-sulfur</keyword>
<name>A0A084EKQ0_SPHYA</name>
<dbReference type="GO" id="GO:0051539">
    <property type="term" value="F:4 iron, 4 sulfur cluster binding"/>
    <property type="evidence" value="ECO:0007669"/>
    <property type="project" value="UniProtKB-KW"/>
</dbReference>
<sequence length="260" mass="28139">MKILDPRVNLWPKGIVMRGLERDFGAAAPDAYLAWWSLAGVDGAVAEAPVNWLRPQPTRAQLAEQAAKAFAPPPPEKPKTLDAYLEWLASDSAQPERKWPGTPILPTGPAEASLMVITDMPDMADAGAGHLFADRAGALFDAMMRAIGLRRDDICLASLFTVRPAGGMVEASDLAHVADRIRLHVHLAAPRRLLLLGDRTVRALLPTDGADRPAGLRPFNHDGGTVPAIATFHPRLLLSQPAAKAECWRALQSLIEEDRP</sequence>
<evidence type="ECO:0000256" key="4">
    <source>
        <dbReference type="ARBA" id="ARBA00022801"/>
    </source>
</evidence>
<reference evidence="9 11" key="1">
    <citation type="submission" date="2014-03" db="EMBL/GenBank/DDBJ databases">
        <title>Genome sequence of Sphingobium yanoikuyae B1.</title>
        <authorList>
            <person name="Gan H.M."/>
            <person name="Gan H.Y."/>
            <person name="Savka M.A."/>
        </authorList>
    </citation>
    <scope>NUCLEOTIDE SEQUENCE [LARGE SCALE GENOMIC DNA]</scope>
    <source>
        <strain evidence="9 11">B1</strain>
    </source>
</reference>
<reference evidence="10 12" key="2">
    <citation type="submission" date="2019-12" db="EMBL/GenBank/DDBJ databases">
        <title>Functional and genomic insights into the Sphingobium yanoikuyae YC-JY1, a bacterium efficiently degrading bisphenol A.</title>
        <authorList>
            <person name="Jia Y."/>
            <person name="Li X."/>
            <person name="Wang J."/>
            <person name="Eltoukhy A."/>
            <person name="Lamraoui I."/>
            <person name="Yan Y."/>
        </authorList>
    </citation>
    <scope>NUCLEOTIDE SEQUENCE [LARGE SCALE GENOMIC DNA]</scope>
    <source>
        <strain evidence="10 12">YC-JY1</strain>
    </source>
</reference>
<keyword evidence="3" id="KW-0227">DNA damage</keyword>
<dbReference type="SMART" id="SM00986">
    <property type="entry name" value="UDG"/>
    <property type="match status" value="1"/>
</dbReference>
<proteinExistence type="predicted"/>
<evidence type="ECO:0000313" key="11">
    <source>
        <dbReference type="Proteomes" id="UP000028534"/>
    </source>
</evidence>
<keyword evidence="5" id="KW-0408">Iron</keyword>